<comment type="caution">
    <text evidence="2">The sequence shown here is derived from an EMBL/GenBank/DDBJ whole genome shotgun (WGS) entry which is preliminary data.</text>
</comment>
<keyword evidence="3" id="KW-1185">Reference proteome</keyword>
<evidence type="ECO:0000256" key="1">
    <source>
        <dbReference type="SAM" id="MobiDB-lite"/>
    </source>
</evidence>
<protein>
    <submittedName>
        <fullName evidence="2">Uncharacterized protein</fullName>
    </submittedName>
</protein>
<gene>
    <name evidence="2" type="ORF">PUR29_32765</name>
</gene>
<proteinExistence type="predicted"/>
<dbReference type="EMBL" id="JAQYXP010000005">
    <property type="protein sequence ID" value="MEN3238221.1"/>
    <property type="molecule type" value="Genomic_DNA"/>
</dbReference>
<name>A0ABV0A421_9HYPH</name>
<feature type="region of interest" description="Disordered" evidence="1">
    <location>
        <begin position="1"/>
        <end position="22"/>
    </location>
</feature>
<sequence length="97" mass="11102">MMLYLSNDRFHDDTKPAHPDGKPWRKACDVCAFRRSNPQGLTEDDFDDLMLERDLAGLVFHCVHRDDNGFSRECACWAAINKGRARATIAPEPSHDR</sequence>
<organism evidence="2 3">
    <name type="scientific">Methylobacterium ajmalii</name>
    <dbReference type="NCBI Taxonomy" id="2738439"/>
    <lineage>
        <taxon>Bacteria</taxon>
        <taxon>Pseudomonadati</taxon>
        <taxon>Pseudomonadota</taxon>
        <taxon>Alphaproteobacteria</taxon>
        <taxon>Hyphomicrobiales</taxon>
        <taxon>Methylobacteriaceae</taxon>
        <taxon>Methylobacterium</taxon>
    </lineage>
</organism>
<dbReference type="Proteomes" id="UP001407347">
    <property type="component" value="Unassembled WGS sequence"/>
</dbReference>
<feature type="compositionally biased region" description="Basic and acidic residues" evidence="1">
    <location>
        <begin position="8"/>
        <end position="22"/>
    </location>
</feature>
<evidence type="ECO:0000313" key="2">
    <source>
        <dbReference type="EMBL" id="MEN3238221.1"/>
    </source>
</evidence>
<accession>A0ABV0A421</accession>
<reference evidence="2 3" key="1">
    <citation type="journal article" date="2023" name="PLoS ONE">
        <title>Complete genome assembly of Hawai'i environmental nontuberculous mycobacteria reveals unexpected co-isolation with methylobacteria.</title>
        <authorList>
            <person name="Hendrix J."/>
            <person name="Epperson L.E."/>
            <person name="Tong E.I."/>
            <person name="Chan Y.L."/>
            <person name="Hasan N.A."/>
            <person name="Dawrs S.N."/>
            <person name="Norton G.J."/>
            <person name="Virdi R."/>
            <person name="Crooks J.L."/>
            <person name="Chan E.D."/>
            <person name="Honda J.R."/>
            <person name="Strong M."/>
        </authorList>
    </citation>
    <scope>NUCLEOTIDE SEQUENCE [LARGE SCALE GENOMIC DNA]</scope>
    <source>
        <strain evidence="2 3">NJH_HI04-1</strain>
    </source>
</reference>
<dbReference type="RefSeq" id="WP_346013522.1">
    <property type="nucleotide sequence ID" value="NZ_JAQYXP010000005.1"/>
</dbReference>
<evidence type="ECO:0000313" key="3">
    <source>
        <dbReference type="Proteomes" id="UP001407347"/>
    </source>
</evidence>